<feature type="domain" description="BTB" evidence="6">
    <location>
        <begin position="911"/>
        <end position="979"/>
    </location>
</feature>
<accession>A0A8C3B1R8</accession>
<dbReference type="Ensembl" id="ENSCLMT00005052342.1">
    <property type="protein sequence ID" value="ENSCLMP00005050683.1"/>
    <property type="gene ID" value="ENSCLMG00005022973.1"/>
</dbReference>
<dbReference type="Pfam" id="PF00023">
    <property type="entry name" value="Ank"/>
    <property type="match status" value="1"/>
</dbReference>
<evidence type="ECO:0000256" key="5">
    <source>
        <dbReference type="PROSITE-ProRule" id="PRU00023"/>
    </source>
</evidence>
<keyword evidence="1" id="KW-0677">Repeat</keyword>
<dbReference type="FunFam" id="3.30.710.10:FF:000030">
    <property type="entry name" value="Ankyrin repeat and BTB/POZ domain-containing protein BTBD11"/>
    <property type="match status" value="1"/>
</dbReference>
<feature type="repeat" description="ANK" evidence="5">
    <location>
        <begin position="646"/>
        <end position="678"/>
    </location>
</feature>
<dbReference type="PROSITE" id="PS50097">
    <property type="entry name" value="BTB"/>
    <property type="match status" value="1"/>
</dbReference>
<dbReference type="Pfam" id="PF00651">
    <property type="entry name" value="BTB"/>
    <property type="match status" value="1"/>
</dbReference>
<sequence>MAGLSNVHMKTLEDLTLDSGYGAGDSCKSLSLSSSKSNSQAFMTAPHRGNWWYYSGSMNSRNNSWDTVNTVLPEDPEDIFSKCPRLPELEEFPWNEDEVAKILRKVSGSMSVKGGPAPAFSPEAVRRLSALLRRALIRISREAQRLSVMHCRCTRFEVQSAMRLVLSWALADHCVSATVKAISMYSMSAGELLRKGKSARCGLSFSVGRFFRWMVDTRISVRIHEYAAICLTACMEALVEEIGARVLMAERGHSWPDSGSAGALMSVEALEGVVNNDAELWGVLQPASDALCISCVCISPMSLCSLFILPNVFRAKLVFPCVFICPQRCGLHVTRITNTLSIPTNNCFGTSAEAVWTDVAEAHTLIILIMNATLSVVVSVGVLSLPAHFSPYTENQQTSVDSREDAYAQLELRTLEQSLLATCVGSISELSDLVSRAMHHMQRLSSVRPGMSPARHARPQQPVSWSPDALHTLYYFLRCPQMESMENPNLDPPRMALSKERPFLLLPPLMEWMRVAIVHAEHRKSLLVDSDDVRQTARLLLPGLDCEPRQLKPECCFSSFKRLDSKAATDKFQLDLGFRMLNCGRTDLIGQAIEFLGPDGVNSMDDQGMTPLMYACAAGDEALVQMLIDAGHGLDVGHPSVHPDSRHWAALTFAVLHGHISVVQLLLDAGANVEGAAVRNGQESTADTPLQLASAAGNYEMVSLLLARGADPLSKTHDGNALTSSLYEDMNCFSHAAAHGHRNVLRKLLTQPQQVKEDVLSLEEILAEGVEGEEALGIARLCKARMKALQEASYYSAEHGYLDVTMELRAMGVPWKLHVWLESLRCAQQQSRAGVTLSLFREFTTIKEEDYCEELVTIGLPLMFNILRTTKSEAILQQLATIFSHCFGPAPLPALMRFPTDPHFLNNQEMSDVTFVVEGKPFYGHRVLLITASDRFKSLLACFGPDGSPNKEIEISGIKYNIFQMMMSYLYCGGTESLKTILLSAASLFHLGVLQRHCELICSRLINLDNAVNIYKTAKAHGSLELSSFCEGYFLQQMPALLEREAFRSLLLGPPAARHGHNSTSTLLHSRGESPLEELEATLAQRLLSLCVTSRV</sequence>
<dbReference type="InterPro" id="IPR052089">
    <property type="entry name" value="Ankyrin-BTB/POZ_domain"/>
</dbReference>
<evidence type="ECO:0000313" key="8">
    <source>
        <dbReference type="Proteomes" id="UP000694565"/>
    </source>
</evidence>
<evidence type="ECO:0000256" key="4">
    <source>
        <dbReference type="ARBA" id="ARBA00071422"/>
    </source>
</evidence>
<reference evidence="7" key="1">
    <citation type="submission" date="2025-08" db="UniProtKB">
        <authorList>
            <consortium name="Ensembl"/>
        </authorList>
    </citation>
    <scope>IDENTIFICATION</scope>
</reference>
<evidence type="ECO:0000259" key="6">
    <source>
        <dbReference type="PROSITE" id="PS50097"/>
    </source>
</evidence>
<protein>
    <recommendedName>
        <fullName evidence="4">Ankyrin repeat and BTB/POZ domain-containing protein 2</fullName>
    </recommendedName>
</protein>
<dbReference type="InterPro" id="IPR036770">
    <property type="entry name" value="Ankyrin_rpt-contain_sf"/>
</dbReference>
<evidence type="ECO:0000256" key="3">
    <source>
        <dbReference type="ARBA" id="ARBA00056228"/>
    </source>
</evidence>
<name>A0A8C3B1R8_CYCLU</name>
<comment type="function">
    <text evidence="3">May be involved in the initiation of hepatocyte growth.</text>
</comment>
<dbReference type="InterPro" id="IPR011333">
    <property type="entry name" value="SKP1/BTB/POZ_sf"/>
</dbReference>
<proteinExistence type="predicted"/>
<dbReference type="PANTHER" id="PTHR46071:SF3">
    <property type="entry name" value="ANKYRIN REPEAT AND BTB_POZ DOMAIN-CONTAINING PROTEIN 2"/>
    <property type="match status" value="1"/>
</dbReference>
<dbReference type="InterPro" id="IPR002110">
    <property type="entry name" value="Ankyrin_rpt"/>
</dbReference>
<evidence type="ECO:0000256" key="1">
    <source>
        <dbReference type="ARBA" id="ARBA00022737"/>
    </source>
</evidence>
<dbReference type="SMART" id="SM00248">
    <property type="entry name" value="ANK"/>
    <property type="match status" value="4"/>
</dbReference>
<dbReference type="GeneTree" id="ENSGT00940000157661"/>
<dbReference type="PROSITE" id="PS50088">
    <property type="entry name" value="ANK_REPEAT"/>
    <property type="match status" value="3"/>
</dbReference>
<dbReference type="InterPro" id="IPR009072">
    <property type="entry name" value="Histone-fold"/>
</dbReference>
<dbReference type="AlphaFoldDB" id="A0A8C3B1R8"/>
<evidence type="ECO:0000256" key="2">
    <source>
        <dbReference type="ARBA" id="ARBA00023043"/>
    </source>
</evidence>
<dbReference type="PANTHER" id="PTHR46071">
    <property type="entry name" value="ANKYRIN REPEAT AND BTB/POZ DOMAIN-CONTAINING"/>
    <property type="match status" value="1"/>
</dbReference>
<dbReference type="Pfam" id="PF12796">
    <property type="entry name" value="Ank_2"/>
    <property type="match status" value="1"/>
</dbReference>
<dbReference type="SUPFAM" id="SSF54695">
    <property type="entry name" value="POZ domain"/>
    <property type="match status" value="1"/>
</dbReference>
<reference evidence="7" key="2">
    <citation type="submission" date="2025-09" db="UniProtKB">
        <authorList>
            <consortium name="Ensembl"/>
        </authorList>
    </citation>
    <scope>IDENTIFICATION</scope>
</reference>
<feature type="repeat" description="ANK" evidence="5">
    <location>
        <begin position="607"/>
        <end position="639"/>
    </location>
</feature>
<dbReference type="SUPFAM" id="SSF47113">
    <property type="entry name" value="Histone-fold"/>
    <property type="match status" value="2"/>
</dbReference>
<keyword evidence="8" id="KW-1185">Reference proteome</keyword>
<dbReference type="PROSITE" id="PS50297">
    <property type="entry name" value="ANK_REP_REGION"/>
    <property type="match status" value="3"/>
</dbReference>
<dbReference type="Gene3D" id="3.30.710.10">
    <property type="entry name" value="Potassium Channel Kv1.1, Chain A"/>
    <property type="match status" value="1"/>
</dbReference>
<keyword evidence="2 5" id="KW-0040">ANK repeat</keyword>
<dbReference type="Gene3D" id="1.25.40.20">
    <property type="entry name" value="Ankyrin repeat-containing domain"/>
    <property type="match status" value="1"/>
</dbReference>
<dbReference type="GO" id="GO:0046982">
    <property type="term" value="F:protein heterodimerization activity"/>
    <property type="evidence" value="ECO:0007669"/>
    <property type="project" value="InterPro"/>
</dbReference>
<organism evidence="7 8">
    <name type="scientific">Cyclopterus lumpus</name>
    <name type="common">Lumpsucker</name>
    <dbReference type="NCBI Taxonomy" id="8103"/>
    <lineage>
        <taxon>Eukaryota</taxon>
        <taxon>Metazoa</taxon>
        <taxon>Chordata</taxon>
        <taxon>Craniata</taxon>
        <taxon>Vertebrata</taxon>
        <taxon>Euteleostomi</taxon>
        <taxon>Actinopterygii</taxon>
        <taxon>Neopterygii</taxon>
        <taxon>Teleostei</taxon>
        <taxon>Neoteleostei</taxon>
        <taxon>Acanthomorphata</taxon>
        <taxon>Eupercaria</taxon>
        <taxon>Perciformes</taxon>
        <taxon>Cottioidei</taxon>
        <taxon>Cottales</taxon>
        <taxon>Cyclopteridae</taxon>
        <taxon>Cyclopterus</taxon>
    </lineage>
</organism>
<dbReference type="Gene3D" id="1.10.20.10">
    <property type="entry name" value="Histone, subunit A"/>
    <property type="match status" value="1"/>
</dbReference>
<gene>
    <name evidence="7" type="primary">abtb2b</name>
</gene>
<dbReference type="InterPro" id="IPR059008">
    <property type="entry name" value="ABTB2/3_histone"/>
</dbReference>
<dbReference type="InterPro" id="IPR000210">
    <property type="entry name" value="BTB/POZ_dom"/>
</dbReference>
<dbReference type="SUPFAM" id="SSF48403">
    <property type="entry name" value="Ankyrin repeat"/>
    <property type="match status" value="1"/>
</dbReference>
<dbReference type="Pfam" id="PF26281">
    <property type="entry name" value="Histone_ABTB"/>
    <property type="match status" value="1"/>
</dbReference>
<dbReference type="SMART" id="SM00225">
    <property type="entry name" value="BTB"/>
    <property type="match status" value="1"/>
</dbReference>
<dbReference type="FunFam" id="1.10.20.10:FF:000057">
    <property type="entry name" value="ankyrin repeat and BTB/POZ domain-containing protein 2"/>
    <property type="match status" value="1"/>
</dbReference>
<dbReference type="Proteomes" id="UP000694565">
    <property type="component" value="Unplaced"/>
</dbReference>
<feature type="repeat" description="ANK" evidence="5">
    <location>
        <begin position="685"/>
        <end position="717"/>
    </location>
</feature>
<evidence type="ECO:0000313" key="7">
    <source>
        <dbReference type="Ensembl" id="ENSCLMP00005050683.1"/>
    </source>
</evidence>
<dbReference type="FunFam" id="1.25.40.20:FF:000045">
    <property type="entry name" value="Ankyrin repeat and BTB/POZ domain-containing protein 2"/>
    <property type="match status" value="1"/>
</dbReference>